<keyword evidence="3" id="KW-1185">Reference proteome</keyword>
<proteinExistence type="predicted"/>
<dbReference type="Proteomes" id="UP000094600">
    <property type="component" value="Chromosome"/>
</dbReference>
<dbReference type="AlphaFoldDB" id="A0A2G0QB16"/>
<protein>
    <recommendedName>
        <fullName evidence="5">Tryptophan synthase subunit alpha</fullName>
    </recommendedName>
</protein>
<dbReference type="RefSeq" id="WP_069316340.1">
    <property type="nucleotide sequence ID" value="NZ_CAWNQJ010000046.1"/>
</dbReference>
<evidence type="ECO:0008006" key="5">
    <source>
        <dbReference type="Google" id="ProtNLM"/>
    </source>
</evidence>
<reference evidence="1 3" key="1">
    <citation type="submission" date="2016-06" db="EMBL/GenBank/DDBJ databases">
        <title>Bacterial characters and pathogenicity of Xenorhabdus hominickii from an entomopathogenic nematode, Steinernema monticolum.</title>
        <authorList>
            <person name="Park Y."/>
            <person name="Kim Y."/>
        </authorList>
    </citation>
    <scope>NUCLEOTIDE SEQUENCE [LARGE SCALE GENOMIC DNA]</scope>
    <source>
        <strain evidence="1 3">ANU1</strain>
    </source>
</reference>
<dbReference type="OrthoDB" id="6461474at2"/>
<name>A0A2G0QB16_XENHO</name>
<dbReference type="STRING" id="351679.A9255_08550"/>
<dbReference type="EMBL" id="CP016176">
    <property type="protein sequence ID" value="AOM40634.1"/>
    <property type="molecule type" value="Genomic_DNA"/>
</dbReference>
<evidence type="ECO:0000313" key="3">
    <source>
        <dbReference type="Proteomes" id="UP000094600"/>
    </source>
</evidence>
<evidence type="ECO:0000313" key="2">
    <source>
        <dbReference type="EMBL" id="PHM56424.1"/>
    </source>
</evidence>
<dbReference type="KEGG" id="xho:A9255_08550"/>
<dbReference type="EMBL" id="NJAI01000002">
    <property type="protein sequence ID" value="PHM56424.1"/>
    <property type="molecule type" value="Genomic_DNA"/>
</dbReference>
<evidence type="ECO:0000313" key="4">
    <source>
        <dbReference type="Proteomes" id="UP000225433"/>
    </source>
</evidence>
<evidence type="ECO:0000313" key="1">
    <source>
        <dbReference type="EMBL" id="AOM40634.1"/>
    </source>
</evidence>
<organism evidence="2 4">
    <name type="scientific">Xenorhabdus hominickii</name>
    <dbReference type="NCBI Taxonomy" id="351679"/>
    <lineage>
        <taxon>Bacteria</taxon>
        <taxon>Pseudomonadati</taxon>
        <taxon>Pseudomonadota</taxon>
        <taxon>Gammaproteobacteria</taxon>
        <taxon>Enterobacterales</taxon>
        <taxon>Morganellaceae</taxon>
        <taxon>Xenorhabdus</taxon>
    </lineage>
</organism>
<gene>
    <name evidence="1" type="ORF">A9255_08550</name>
    <name evidence="2" type="ORF">Xhom_01913</name>
</gene>
<reference evidence="2 4" key="2">
    <citation type="journal article" date="2017" name="Nat. Microbiol.">
        <title>Natural product diversity associated with the nematode symbionts Photorhabdus and Xenorhabdus.</title>
        <authorList>
            <person name="Tobias N.J."/>
            <person name="Wolff H."/>
            <person name="Djahanschiri B."/>
            <person name="Grundmann F."/>
            <person name="Kronenwerth M."/>
            <person name="Shi Y.M."/>
            <person name="Simonyi S."/>
            <person name="Grun P."/>
            <person name="Shapiro-Ilan D."/>
            <person name="Pidot S.J."/>
            <person name="Stinear T.P."/>
            <person name="Ebersberger I."/>
            <person name="Bode H.B."/>
        </authorList>
    </citation>
    <scope>NUCLEOTIDE SEQUENCE [LARGE SCALE GENOMIC DNA]</scope>
    <source>
        <strain evidence="2 4">DSM 17903</strain>
    </source>
</reference>
<sequence>MKIVYRSEGDLDVIELTYSIFELDKIKFAMQAVRRVADIKIETYGFIFKRMVITGTPEQIKIAGKALARRYTH</sequence>
<accession>A0A2G0QB16</accession>
<dbReference type="Proteomes" id="UP000225433">
    <property type="component" value="Unassembled WGS sequence"/>
</dbReference>